<dbReference type="PANTHER" id="PTHR38459:SF1">
    <property type="entry name" value="PROPHAGE BACTOPRENOL-LINKED GLUCOSE TRANSLOCASE HOMOLOG"/>
    <property type="match status" value="1"/>
</dbReference>
<evidence type="ECO:0000313" key="9">
    <source>
        <dbReference type="EMBL" id="SFO20415.1"/>
    </source>
</evidence>
<feature type="transmembrane region" description="Helical" evidence="7">
    <location>
        <begin position="5"/>
        <end position="26"/>
    </location>
</feature>
<protein>
    <submittedName>
        <fullName evidence="9">Putative flippase GtrA (Transmembrane translocase of bactoprenol-linked glucose)</fullName>
    </submittedName>
</protein>
<sequence length="141" mass="14888">MLGRLLRFAAVGVLNTGIYYGCYLALHAAIPYVLAHVLATAIAMVCSYFLNCYVTFNRAPSWRTFLLFPLSNLANVVVTTAGLPVAVDVLGLDERIAPLPVAVLAIPITYLVTATVMSDGDQRARSGSNGAPTLRSAASAS</sequence>
<proteinExistence type="inferred from homology"/>
<keyword evidence="4 7" id="KW-1133">Transmembrane helix</keyword>
<keyword evidence="10" id="KW-1185">Reference proteome</keyword>
<feature type="domain" description="GtrA/DPMS transmembrane" evidence="8">
    <location>
        <begin position="7"/>
        <end position="115"/>
    </location>
</feature>
<name>A0A1I5F9J0_9ACTN</name>
<comment type="similarity">
    <text evidence="2">Belongs to the GtrA family.</text>
</comment>
<dbReference type="RefSeq" id="WP_075013367.1">
    <property type="nucleotide sequence ID" value="NZ_FOWE01000004.1"/>
</dbReference>
<keyword evidence="5 7" id="KW-0472">Membrane</keyword>
<feature type="transmembrane region" description="Helical" evidence="7">
    <location>
        <begin position="99"/>
        <end position="117"/>
    </location>
</feature>
<feature type="compositionally biased region" description="Polar residues" evidence="6">
    <location>
        <begin position="125"/>
        <end position="141"/>
    </location>
</feature>
<accession>A0A1I5F9J0</accession>
<dbReference type="AlphaFoldDB" id="A0A1I5F9J0"/>
<dbReference type="Pfam" id="PF04138">
    <property type="entry name" value="GtrA_DPMS_TM"/>
    <property type="match status" value="1"/>
</dbReference>
<keyword evidence="3 7" id="KW-0812">Transmembrane</keyword>
<evidence type="ECO:0000256" key="4">
    <source>
        <dbReference type="ARBA" id="ARBA00022989"/>
    </source>
</evidence>
<comment type="subcellular location">
    <subcellularLocation>
        <location evidence="1">Membrane</location>
        <topology evidence="1">Multi-pass membrane protein</topology>
    </subcellularLocation>
</comment>
<evidence type="ECO:0000256" key="1">
    <source>
        <dbReference type="ARBA" id="ARBA00004141"/>
    </source>
</evidence>
<dbReference type="InterPro" id="IPR007267">
    <property type="entry name" value="GtrA_DPMS_TM"/>
</dbReference>
<feature type="transmembrane region" description="Helical" evidence="7">
    <location>
        <begin position="66"/>
        <end position="87"/>
    </location>
</feature>
<dbReference type="PANTHER" id="PTHR38459">
    <property type="entry name" value="PROPHAGE BACTOPRENOL-LINKED GLUCOSE TRANSLOCASE HOMOLOG"/>
    <property type="match status" value="1"/>
</dbReference>
<evidence type="ECO:0000256" key="2">
    <source>
        <dbReference type="ARBA" id="ARBA00009399"/>
    </source>
</evidence>
<dbReference type="EMBL" id="FOWE01000004">
    <property type="protein sequence ID" value="SFO20415.1"/>
    <property type="molecule type" value="Genomic_DNA"/>
</dbReference>
<feature type="region of interest" description="Disordered" evidence="6">
    <location>
        <begin position="121"/>
        <end position="141"/>
    </location>
</feature>
<evidence type="ECO:0000256" key="7">
    <source>
        <dbReference type="SAM" id="Phobius"/>
    </source>
</evidence>
<dbReference type="GO" id="GO:0005886">
    <property type="term" value="C:plasma membrane"/>
    <property type="evidence" value="ECO:0007669"/>
    <property type="project" value="TreeGrafter"/>
</dbReference>
<gene>
    <name evidence="9" type="ORF">SAMN05660359_02014</name>
</gene>
<evidence type="ECO:0000313" key="10">
    <source>
        <dbReference type="Proteomes" id="UP000183642"/>
    </source>
</evidence>
<dbReference type="GO" id="GO:0000271">
    <property type="term" value="P:polysaccharide biosynthetic process"/>
    <property type="evidence" value="ECO:0007669"/>
    <property type="project" value="InterPro"/>
</dbReference>
<dbReference type="OrthoDB" id="2666802at2"/>
<dbReference type="Proteomes" id="UP000183642">
    <property type="component" value="Unassembled WGS sequence"/>
</dbReference>
<organism evidence="9 10">
    <name type="scientific">Geodermatophilus obscurus</name>
    <dbReference type="NCBI Taxonomy" id="1861"/>
    <lineage>
        <taxon>Bacteria</taxon>
        <taxon>Bacillati</taxon>
        <taxon>Actinomycetota</taxon>
        <taxon>Actinomycetes</taxon>
        <taxon>Geodermatophilales</taxon>
        <taxon>Geodermatophilaceae</taxon>
        <taxon>Geodermatophilus</taxon>
    </lineage>
</organism>
<evidence type="ECO:0000256" key="5">
    <source>
        <dbReference type="ARBA" id="ARBA00023136"/>
    </source>
</evidence>
<evidence type="ECO:0000256" key="6">
    <source>
        <dbReference type="SAM" id="MobiDB-lite"/>
    </source>
</evidence>
<evidence type="ECO:0000256" key="3">
    <source>
        <dbReference type="ARBA" id="ARBA00022692"/>
    </source>
</evidence>
<reference evidence="10" key="1">
    <citation type="submission" date="2016-10" db="EMBL/GenBank/DDBJ databases">
        <authorList>
            <person name="Varghese N."/>
            <person name="Submissions S."/>
        </authorList>
    </citation>
    <scope>NUCLEOTIDE SEQUENCE [LARGE SCALE GENOMIC DNA]</scope>
    <source>
        <strain evidence="10">DSM 43161</strain>
    </source>
</reference>
<evidence type="ECO:0000259" key="8">
    <source>
        <dbReference type="Pfam" id="PF04138"/>
    </source>
</evidence>
<feature type="transmembrane region" description="Helical" evidence="7">
    <location>
        <begin position="32"/>
        <end position="54"/>
    </location>
</feature>
<dbReference type="InterPro" id="IPR051401">
    <property type="entry name" value="GtrA_CellWall_Glycosyl"/>
</dbReference>